<dbReference type="RefSeq" id="WP_149476700.1">
    <property type="nucleotide sequence ID" value="NZ_JAGGMB010000013.1"/>
</dbReference>
<dbReference type="SUPFAM" id="SSF89082">
    <property type="entry name" value="Antibiotic binding domain of TipA-like multidrug resistance regulators"/>
    <property type="match status" value="1"/>
</dbReference>
<comment type="caution">
    <text evidence="6">The sequence shown here is derived from an EMBL/GenBank/DDBJ whole genome shotgun (WGS) entry which is preliminary data.</text>
</comment>
<evidence type="ECO:0000259" key="5">
    <source>
        <dbReference type="PROSITE" id="PS50937"/>
    </source>
</evidence>
<keyword evidence="2 6" id="KW-0238">DNA-binding</keyword>
<dbReference type="CDD" id="cd01106">
    <property type="entry name" value="HTH_TipAL-Mta"/>
    <property type="match status" value="1"/>
</dbReference>
<name>A0A9X1CJK9_9BACI</name>
<dbReference type="OrthoDB" id="9814833at2"/>
<keyword evidence="4" id="KW-0804">Transcription</keyword>
<organism evidence="6 7">
    <name type="scientific">Oceanobacillus polygoni</name>
    <dbReference type="NCBI Taxonomy" id="1235259"/>
    <lineage>
        <taxon>Bacteria</taxon>
        <taxon>Bacillati</taxon>
        <taxon>Bacillota</taxon>
        <taxon>Bacilli</taxon>
        <taxon>Bacillales</taxon>
        <taxon>Bacillaceae</taxon>
        <taxon>Oceanobacillus</taxon>
    </lineage>
</organism>
<accession>A0A9X1CJK9</accession>
<sequence length="257" mass="29353">MEYTVNKLAQISGVSGRTLRYYDQIGLLEPARINSSGYRIYGQKEVDLLQQILFYRELEVSLEDIKKMISEPMFDQTEALKSHYQLLAQKRARLDKIMANVKRTIASKQGGIPMQDKDKFAAFKDNLIEENEDKYGEEIRSKYGDKTVDASNAKLRGMSEEDFKAMNDLGEEIMVLLEKAYIAGDPASDLAQDVAAKHKQWLMYSWSSYSKEAHAGLAEMYVADERFTAFYDKVAEGATEFLRDSILIYLGIEKQDS</sequence>
<feature type="domain" description="HTH merR-type" evidence="5">
    <location>
        <begin position="1"/>
        <end position="71"/>
    </location>
</feature>
<dbReference type="EMBL" id="JAGGMB010000013">
    <property type="protein sequence ID" value="MBP2079093.1"/>
    <property type="molecule type" value="Genomic_DNA"/>
</dbReference>
<dbReference type="SMART" id="SM00422">
    <property type="entry name" value="HTH_MERR"/>
    <property type="match status" value="1"/>
</dbReference>
<keyword evidence="1" id="KW-0805">Transcription regulation</keyword>
<keyword evidence="7" id="KW-1185">Reference proteome</keyword>
<evidence type="ECO:0000313" key="6">
    <source>
        <dbReference type="EMBL" id="MBP2079093.1"/>
    </source>
</evidence>
<dbReference type="Pfam" id="PF13411">
    <property type="entry name" value="MerR_1"/>
    <property type="match status" value="1"/>
</dbReference>
<dbReference type="InterPro" id="IPR047057">
    <property type="entry name" value="MerR_fam"/>
</dbReference>
<evidence type="ECO:0000256" key="3">
    <source>
        <dbReference type="ARBA" id="ARBA00023159"/>
    </source>
</evidence>
<evidence type="ECO:0000256" key="2">
    <source>
        <dbReference type="ARBA" id="ARBA00023125"/>
    </source>
</evidence>
<evidence type="ECO:0000313" key="7">
    <source>
        <dbReference type="Proteomes" id="UP001138793"/>
    </source>
</evidence>
<dbReference type="InterPro" id="IPR009061">
    <property type="entry name" value="DNA-bd_dom_put_sf"/>
</dbReference>
<evidence type="ECO:0000256" key="1">
    <source>
        <dbReference type="ARBA" id="ARBA00023015"/>
    </source>
</evidence>
<dbReference type="PANTHER" id="PTHR30204:SF90">
    <property type="entry name" value="HTH-TYPE TRANSCRIPTIONAL ACTIVATOR MTA"/>
    <property type="match status" value="1"/>
</dbReference>
<dbReference type="InterPro" id="IPR000551">
    <property type="entry name" value="MerR-type_HTH_dom"/>
</dbReference>
<proteinExistence type="predicted"/>
<dbReference type="Proteomes" id="UP001138793">
    <property type="component" value="Unassembled WGS sequence"/>
</dbReference>
<dbReference type="Gene3D" id="1.10.1660.10">
    <property type="match status" value="1"/>
</dbReference>
<dbReference type="GO" id="GO:0003700">
    <property type="term" value="F:DNA-binding transcription factor activity"/>
    <property type="evidence" value="ECO:0007669"/>
    <property type="project" value="InterPro"/>
</dbReference>
<dbReference type="GO" id="GO:0003677">
    <property type="term" value="F:DNA binding"/>
    <property type="evidence" value="ECO:0007669"/>
    <property type="project" value="UniProtKB-KW"/>
</dbReference>
<keyword evidence="3" id="KW-0010">Activator</keyword>
<dbReference type="PANTHER" id="PTHR30204">
    <property type="entry name" value="REDOX-CYCLING DRUG-SENSING TRANSCRIPTIONAL ACTIVATOR SOXR"/>
    <property type="match status" value="1"/>
</dbReference>
<dbReference type="PRINTS" id="PR00040">
    <property type="entry name" value="HTHMERR"/>
</dbReference>
<evidence type="ECO:0000256" key="4">
    <source>
        <dbReference type="ARBA" id="ARBA00023163"/>
    </source>
</evidence>
<dbReference type="SUPFAM" id="SSF46955">
    <property type="entry name" value="Putative DNA-binding domain"/>
    <property type="match status" value="1"/>
</dbReference>
<dbReference type="AlphaFoldDB" id="A0A9X1CJK9"/>
<dbReference type="InterPro" id="IPR012925">
    <property type="entry name" value="TipAS_dom"/>
</dbReference>
<gene>
    <name evidence="6" type="ORF">J2Z64_003364</name>
</gene>
<dbReference type="PROSITE" id="PS50937">
    <property type="entry name" value="HTH_MERR_2"/>
    <property type="match status" value="1"/>
</dbReference>
<dbReference type="InterPro" id="IPR036244">
    <property type="entry name" value="TipA-like_antibiotic-bd"/>
</dbReference>
<dbReference type="Pfam" id="PF07739">
    <property type="entry name" value="TipAS"/>
    <property type="match status" value="1"/>
</dbReference>
<dbReference type="Gene3D" id="1.10.490.50">
    <property type="entry name" value="Antibiotic binding domain of TipA-like multidrug resistance regulators"/>
    <property type="match status" value="1"/>
</dbReference>
<protein>
    <submittedName>
        <fullName evidence="6">DNA-binding transcriptional MerR regulator</fullName>
    </submittedName>
</protein>
<reference evidence="6" key="1">
    <citation type="submission" date="2021-03" db="EMBL/GenBank/DDBJ databases">
        <title>Genomic Encyclopedia of Type Strains, Phase IV (KMG-IV): sequencing the most valuable type-strain genomes for metagenomic binning, comparative biology and taxonomic classification.</title>
        <authorList>
            <person name="Goeker M."/>
        </authorList>
    </citation>
    <scope>NUCLEOTIDE SEQUENCE</scope>
    <source>
        <strain evidence="6">DSM 107338</strain>
    </source>
</reference>